<keyword evidence="3" id="KW-1185">Reference proteome</keyword>
<evidence type="ECO:0000259" key="1">
    <source>
        <dbReference type="Pfam" id="PF20229"/>
    </source>
</evidence>
<gene>
    <name evidence="2" type="ORF">HPC62_05045</name>
</gene>
<feature type="domain" description="ChrB N-terminal" evidence="1">
    <location>
        <begin position="21"/>
        <end position="176"/>
    </location>
</feature>
<dbReference type="Pfam" id="PF20229">
    <property type="entry name" value="ChrB_N"/>
    <property type="match status" value="1"/>
</dbReference>
<dbReference type="KEGG" id="theu:HPC62_05045"/>
<reference evidence="2 3" key="1">
    <citation type="submission" date="2020-05" db="EMBL/GenBank/DDBJ databases">
        <title>Complete genome sequence of of a novel Thermoleptolyngbya strain isolated from hot springs of Ganzi, Sichuan China.</title>
        <authorList>
            <person name="Tang J."/>
            <person name="Daroch M."/>
            <person name="Li L."/>
            <person name="Waleron K."/>
            <person name="Waleron M."/>
            <person name="Waleron M."/>
        </authorList>
    </citation>
    <scope>NUCLEOTIDE SEQUENCE [LARGE SCALE GENOMIC DNA]</scope>
    <source>
        <strain evidence="2 3">PKUAC-SCTA183</strain>
    </source>
</reference>
<dbReference type="AlphaFoldDB" id="A0A6M8B3B0"/>
<dbReference type="InterPro" id="IPR046858">
    <property type="entry name" value="ChrB_N"/>
</dbReference>
<evidence type="ECO:0000313" key="3">
    <source>
        <dbReference type="Proteomes" id="UP000505210"/>
    </source>
</evidence>
<protein>
    <submittedName>
        <fullName evidence="2">ChrB domain-containing protein</fullName>
    </submittedName>
</protein>
<name>A0A6M8B3B0_9CYAN</name>
<evidence type="ECO:0000313" key="2">
    <source>
        <dbReference type="EMBL" id="QKD81639.1"/>
    </source>
</evidence>
<organism evidence="2 3">
    <name type="scientific">Thermoleptolyngbya sichuanensis A183</name>
    <dbReference type="NCBI Taxonomy" id="2737172"/>
    <lineage>
        <taxon>Bacteria</taxon>
        <taxon>Bacillati</taxon>
        <taxon>Cyanobacteriota</taxon>
        <taxon>Cyanophyceae</taxon>
        <taxon>Oculatellales</taxon>
        <taxon>Oculatellaceae</taxon>
        <taxon>Thermoleptolyngbya</taxon>
        <taxon>Thermoleptolyngbya sichuanensis</taxon>
    </lineage>
</organism>
<dbReference type="Proteomes" id="UP000505210">
    <property type="component" value="Chromosome"/>
</dbReference>
<dbReference type="EMBL" id="CP053661">
    <property type="protein sequence ID" value="QKD81639.1"/>
    <property type="molecule type" value="Genomic_DNA"/>
</dbReference>
<dbReference type="RefSeq" id="WP_172354036.1">
    <property type="nucleotide sequence ID" value="NZ_CP053661.1"/>
</dbReference>
<accession>A0A6M8B3B0</accession>
<sequence length="178" mass="20934">MSGQSWNLLIYRVPSQPSTQRVYVWRKLKGWGGLYLQQSVCVLPQRQSLQLQLETLTMEIIDGGGEADLLTVTIEEEKQNSRLIERFQQQAEAEYEEFLGRCQDFHKELEHERQEQNLTFAELDENETELIKLRSWLPKIRERDLFDAAGYATAVEALKLCEEDFQRFSQQVYEAQDL</sequence>
<proteinExistence type="predicted"/>